<dbReference type="Proteomes" id="UP001600888">
    <property type="component" value="Unassembled WGS sequence"/>
</dbReference>
<organism evidence="1 2">
    <name type="scientific">Diaporthe vaccinii</name>
    <dbReference type="NCBI Taxonomy" id="105482"/>
    <lineage>
        <taxon>Eukaryota</taxon>
        <taxon>Fungi</taxon>
        <taxon>Dikarya</taxon>
        <taxon>Ascomycota</taxon>
        <taxon>Pezizomycotina</taxon>
        <taxon>Sordariomycetes</taxon>
        <taxon>Sordariomycetidae</taxon>
        <taxon>Diaporthales</taxon>
        <taxon>Diaporthaceae</taxon>
        <taxon>Diaporthe</taxon>
        <taxon>Diaporthe eres species complex</taxon>
    </lineage>
</organism>
<evidence type="ECO:0000313" key="1">
    <source>
        <dbReference type="EMBL" id="KAL2278221.1"/>
    </source>
</evidence>
<sequence length="170" mass="18823">MDADLVARPVPPRLLFFHFLTPDSPDGAVEYNAQTGCFLCGMTPDATTSNWSYSTPAKIKQGTEPQHEAGLETARLQRFELSQRYLLSRVSSADSNLGKPIALEPVPMRPPSRLRPVSNLPVVLEQQVTHRYHNLMSGEESSRASMVAISKGREVCCRRDELTSLWVGPG</sequence>
<reference evidence="1 2" key="1">
    <citation type="submission" date="2024-03" db="EMBL/GenBank/DDBJ databases">
        <title>A high-quality draft genome sequence of Diaporthe vaccinii, a causative agent of upright dieback and viscid rot disease in cranberry plants.</title>
        <authorList>
            <person name="Sarrasin M."/>
            <person name="Lang B.F."/>
            <person name="Burger G."/>
        </authorList>
    </citation>
    <scope>NUCLEOTIDE SEQUENCE [LARGE SCALE GENOMIC DNA]</scope>
    <source>
        <strain evidence="1 2">IS7</strain>
    </source>
</reference>
<name>A0ABR4E719_9PEZI</name>
<accession>A0ABR4E719</accession>
<evidence type="ECO:0000313" key="2">
    <source>
        <dbReference type="Proteomes" id="UP001600888"/>
    </source>
</evidence>
<proteinExistence type="predicted"/>
<dbReference type="EMBL" id="JBAWTH010000089">
    <property type="protein sequence ID" value="KAL2278221.1"/>
    <property type="molecule type" value="Genomic_DNA"/>
</dbReference>
<keyword evidence="2" id="KW-1185">Reference proteome</keyword>
<gene>
    <name evidence="1" type="ORF">FJTKL_14634</name>
</gene>
<protein>
    <submittedName>
        <fullName evidence="1">Uncharacterized protein</fullName>
    </submittedName>
</protein>
<comment type="caution">
    <text evidence="1">The sequence shown here is derived from an EMBL/GenBank/DDBJ whole genome shotgun (WGS) entry which is preliminary data.</text>
</comment>